<dbReference type="GO" id="GO:0005759">
    <property type="term" value="C:mitochondrial matrix"/>
    <property type="evidence" value="ECO:0007669"/>
    <property type="project" value="UniProtKB-SubCell"/>
</dbReference>
<evidence type="ECO:0000256" key="11">
    <source>
        <dbReference type="RuleBase" id="RU363036"/>
    </source>
</evidence>
<dbReference type="InterPro" id="IPR002306">
    <property type="entry name" value="Trp-tRNA-ligase"/>
</dbReference>
<dbReference type="SUPFAM" id="SSF52374">
    <property type="entry name" value="Nucleotidylyl transferase"/>
    <property type="match status" value="1"/>
</dbReference>
<dbReference type="AlphaFoldDB" id="A0A074W0V4"/>
<keyword evidence="13" id="KW-1185">Reference proteome</keyword>
<dbReference type="PROSITE" id="PS00178">
    <property type="entry name" value="AA_TRNA_LIGASE_I"/>
    <property type="match status" value="1"/>
</dbReference>
<keyword evidence="8 11" id="KW-0030">Aminoacyl-tRNA synthetase</keyword>
<keyword evidence="7 11" id="KW-0648">Protein biosynthesis</keyword>
<dbReference type="Gene3D" id="3.40.50.620">
    <property type="entry name" value="HUPs"/>
    <property type="match status" value="1"/>
</dbReference>
<keyword evidence="5 11" id="KW-0547">Nucleotide-binding</keyword>
<gene>
    <name evidence="12" type="ORF">M437DRAFT_39290</name>
</gene>
<dbReference type="InterPro" id="IPR002305">
    <property type="entry name" value="aa-tRNA-synth_Ic"/>
</dbReference>
<evidence type="ECO:0000313" key="13">
    <source>
        <dbReference type="Proteomes" id="UP000030672"/>
    </source>
</evidence>
<evidence type="ECO:0000256" key="8">
    <source>
        <dbReference type="ARBA" id="ARBA00023146"/>
    </source>
</evidence>
<dbReference type="GO" id="GO:0004830">
    <property type="term" value="F:tryptophan-tRNA ligase activity"/>
    <property type="evidence" value="ECO:0007669"/>
    <property type="project" value="UniProtKB-EC"/>
</dbReference>
<dbReference type="HOGENOM" id="CLU_029244_1_3_1"/>
<keyword evidence="6 11" id="KW-0067">ATP-binding</keyword>
<dbReference type="InterPro" id="IPR001412">
    <property type="entry name" value="aa-tRNA-synth_I_CS"/>
</dbReference>
<evidence type="ECO:0000256" key="9">
    <source>
        <dbReference type="ARBA" id="ARBA00030268"/>
    </source>
</evidence>
<dbReference type="PRINTS" id="PR01039">
    <property type="entry name" value="TRNASYNTHTRP"/>
</dbReference>
<accession>A0A074W0V4</accession>
<reference evidence="12 13" key="1">
    <citation type="journal article" date="2014" name="BMC Genomics">
        <title>Genome sequencing of four Aureobasidium pullulans varieties: biotechnological potential, stress tolerance, and description of new species.</title>
        <authorList>
            <person name="Gostin Ar C."/>
            <person name="Ohm R.A."/>
            <person name="Kogej T."/>
            <person name="Sonjak S."/>
            <person name="Turk M."/>
            <person name="Zajc J."/>
            <person name="Zalar P."/>
            <person name="Grube M."/>
            <person name="Sun H."/>
            <person name="Han J."/>
            <person name="Sharma A."/>
            <person name="Chiniquy J."/>
            <person name="Ngan C.Y."/>
            <person name="Lipzen A."/>
            <person name="Barry K."/>
            <person name="Grigoriev I.V."/>
            <person name="Gunde-Cimerman N."/>
        </authorList>
    </citation>
    <scope>NUCLEOTIDE SEQUENCE [LARGE SCALE GENOMIC DNA]</scope>
    <source>
        <strain evidence="12 13">CBS 110374</strain>
    </source>
</reference>
<dbReference type="NCBIfam" id="TIGR00233">
    <property type="entry name" value="trpS"/>
    <property type="match status" value="1"/>
</dbReference>
<evidence type="ECO:0000256" key="2">
    <source>
        <dbReference type="ARBA" id="ARBA00005594"/>
    </source>
</evidence>
<dbReference type="FunFam" id="3.40.50.620:FF:000082">
    <property type="entry name" value="MSW1p Mitochondrial tryptophanyl-tRNA synthetase"/>
    <property type="match status" value="1"/>
</dbReference>
<evidence type="ECO:0000256" key="4">
    <source>
        <dbReference type="ARBA" id="ARBA00022598"/>
    </source>
</evidence>
<evidence type="ECO:0000313" key="12">
    <source>
        <dbReference type="EMBL" id="KEQ66700.1"/>
    </source>
</evidence>
<dbReference type="RefSeq" id="XP_040883723.1">
    <property type="nucleotide sequence ID" value="XM_041019982.1"/>
</dbReference>
<organism evidence="12 13">
    <name type="scientific">Aureobasidium melanogenum (strain CBS 110374)</name>
    <name type="common">Aureobasidium pullulans var. melanogenum</name>
    <dbReference type="NCBI Taxonomy" id="1043003"/>
    <lineage>
        <taxon>Eukaryota</taxon>
        <taxon>Fungi</taxon>
        <taxon>Dikarya</taxon>
        <taxon>Ascomycota</taxon>
        <taxon>Pezizomycotina</taxon>
        <taxon>Dothideomycetes</taxon>
        <taxon>Dothideomycetidae</taxon>
        <taxon>Dothideales</taxon>
        <taxon>Saccotheciaceae</taxon>
        <taxon>Aureobasidium</taxon>
    </lineage>
</organism>
<sequence length="380" mass="41242">MSSRLCSAVCTRSVKQSSAKRVLTRFYSAEASPSPRVIFSGIQPTGVPHLGNYLGAMQQWVKLQNEASSNTSLIYSVVDLHAITVHQNPDALRTSKREMLAALLAVGLDPQKCTIFFQSDVPAHSELMWILSCSASMGYLSRMTQWKSKLDLDENANPLDPSTKTKLKLGLFSYPVLQAADILIHRATHVPVGHDQSQHLEFARECAAGFNHLAGSKILVQPETLLSPAKRVMALDRPTQKMSKSAPNPKSRILITDSSSTISKKLRVALTDSIEGVTYDPSARPGVSNLIEIAFNLDSSNHGAASPADYAKEFEGLSLKALKEKVAEVVDGHLAPIRARFEEIVGGDGKIIEEAAQTGAEKARKSAELTMQAVKHAIGF</sequence>
<dbReference type="Proteomes" id="UP000030672">
    <property type="component" value="Unassembled WGS sequence"/>
</dbReference>
<dbReference type="PANTHER" id="PTHR43766">
    <property type="entry name" value="TRYPTOPHAN--TRNA LIGASE, MITOCHONDRIAL"/>
    <property type="match status" value="1"/>
</dbReference>
<dbReference type="EC" id="6.1.1.2" evidence="3"/>
<dbReference type="STRING" id="1043003.A0A074W0V4"/>
<dbReference type="EMBL" id="KL584825">
    <property type="protein sequence ID" value="KEQ66700.1"/>
    <property type="molecule type" value="Genomic_DNA"/>
</dbReference>
<dbReference type="InterPro" id="IPR014729">
    <property type="entry name" value="Rossmann-like_a/b/a_fold"/>
</dbReference>
<evidence type="ECO:0000256" key="6">
    <source>
        <dbReference type="ARBA" id="ARBA00022840"/>
    </source>
</evidence>
<dbReference type="GO" id="GO:0005524">
    <property type="term" value="F:ATP binding"/>
    <property type="evidence" value="ECO:0007669"/>
    <property type="project" value="UniProtKB-KW"/>
</dbReference>
<comment type="subcellular location">
    <subcellularLocation>
        <location evidence="1">Mitochondrion matrix</location>
    </subcellularLocation>
</comment>
<dbReference type="FunFam" id="1.10.240.10:FF:000002">
    <property type="entry name" value="Tryptophan--tRNA ligase"/>
    <property type="match status" value="1"/>
</dbReference>
<evidence type="ECO:0000256" key="3">
    <source>
        <dbReference type="ARBA" id="ARBA00013161"/>
    </source>
</evidence>
<evidence type="ECO:0000256" key="5">
    <source>
        <dbReference type="ARBA" id="ARBA00022741"/>
    </source>
</evidence>
<dbReference type="InterPro" id="IPR050203">
    <property type="entry name" value="Trp-tRNA_synthetase"/>
</dbReference>
<keyword evidence="4 11" id="KW-0436">Ligase</keyword>
<protein>
    <recommendedName>
        <fullName evidence="10">Tryptophan--tRNA ligase, mitochondrial</fullName>
        <ecNumber evidence="3">6.1.1.2</ecNumber>
    </recommendedName>
    <alternativeName>
        <fullName evidence="9">Tryptophanyl-tRNA synthetase</fullName>
    </alternativeName>
</protein>
<dbReference type="Gene3D" id="1.10.240.10">
    <property type="entry name" value="Tyrosyl-Transfer RNA Synthetase"/>
    <property type="match status" value="1"/>
</dbReference>
<comment type="similarity">
    <text evidence="2 11">Belongs to the class-I aminoacyl-tRNA synthetase family.</text>
</comment>
<evidence type="ECO:0000256" key="10">
    <source>
        <dbReference type="ARBA" id="ARBA00069760"/>
    </source>
</evidence>
<dbReference type="GeneID" id="63913355"/>
<dbReference type="GO" id="GO:0070183">
    <property type="term" value="P:mitochondrial tryptophanyl-tRNA aminoacylation"/>
    <property type="evidence" value="ECO:0007669"/>
    <property type="project" value="EnsemblFungi"/>
</dbReference>
<evidence type="ECO:0000256" key="7">
    <source>
        <dbReference type="ARBA" id="ARBA00022917"/>
    </source>
</evidence>
<dbReference type="PANTHER" id="PTHR43766:SF1">
    <property type="entry name" value="TRYPTOPHAN--TRNA LIGASE, MITOCHONDRIAL"/>
    <property type="match status" value="1"/>
</dbReference>
<dbReference type="CDD" id="cd00806">
    <property type="entry name" value="TrpRS_core"/>
    <property type="match status" value="1"/>
</dbReference>
<dbReference type="Pfam" id="PF00579">
    <property type="entry name" value="tRNA-synt_1b"/>
    <property type="match status" value="1"/>
</dbReference>
<proteinExistence type="inferred from homology"/>
<name>A0A074W0V4_AURM1</name>
<evidence type="ECO:0000256" key="1">
    <source>
        <dbReference type="ARBA" id="ARBA00004305"/>
    </source>
</evidence>